<protein>
    <recommendedName>
        <fullName evidence="4">Chorismate dehydratase</fullName>
        <ecNumber evidence="4">4.2.1.151</ecNumber>
    </recommendedName>
    <alternativeName>
        <fullName evidence="4">Menaquinone biosynthetic enzyme MqnA</fullName>
    </alternativeName>
</protein>
<dbReference type="CDD" id="cd13634">
    <property type="entry name" value="PBP2_Sco4506"/>
    <property type="match status" value="1"/>
</dbReference>
<dbReference type="AlphaFoldDB" id="A0A2P6MKI5"/>
<comment type="function">
    <text evidence="4">Catalyzes the dehydration of chorismate into 3-[(1-carboxyvinyl)oxy]benzoate, a step in the biosynthesis of menaquinone (MK, vitamin K2).</text>
</comment>
<comment type="pathway">
    <text evidence="1 4">Quinol/quinone metabolism; menaquinone biosynthesis.</text>
</comment>
<sequence>MRLLKEVDRMTLRIGEIHYTNIMPMFFHLPKTALLQEGFQFQSSTPAQLNQGMADGTVDVGGISSFEYARNPDKYLLLPDLGVSTDGEVGSILLFSKVPISQLSNRKVALTSSSATSVHLLKLLLERNQGVHNEYTVMDPDVKTMLADCDAALLIGDDAIAAAWSGTAEYQYDLGAWWKEWTGLPMTYAVFAVRKEAAEKYPDSLSRLWEAFNESRDTAAGESYEQLIEWALREKGGTVSFWSAYFSRLIHRLDPYYLSGLKQYCRFLYEDRWIQQYPAFSFWNRSGAGIYSKVDRL</sequence>
<dbReference type="SUPFAM" id="SSF53850">
    <property type="entry name" value="Periplasmic binding protein-like II"/>
    <property type="match status" value="1"/>
</dbReference>
<evidence type="ECO:0000256" key="2">
    <source>
        <dbReference type="ARBA" id="ARBA00022428"/>
    </source>
</evidence>
<dbReference type="Gene3D" id="3.40.190.10">
    <property type="entry name" value="Periplasmic binding protein-like II"/>
    <property type="match status" value="2"/>
</dbReference>
<dbReference type="Pfam" id="PF02621">
    <property type="entry name" value="VitK2_biosynth"/>
    <property type="match status" value="1"/>
</dbReference>
<dbReference type="PANTHER" id="PTHR37690:SF1">
    <property type="entry name" value="CHORISMATE DEHYDRATASE"/>
    <property type="match status" value="1"/>
</dbReference>
<gene>
    <name evidence="4" type="primary">mqnA</name>
    <name evidence="5" type="ORF">C6I21_02485</name>
</gene>
<dbReference type="EC" id="4.2.1.151" evidence="4"/>
<comment type="similarity">
    <text evidence="4">Belongs to the MqnA/MqnD family. MqnA subfamily.</text>
</comment>
<dbReference type="PANTHER" id="PTHR37690">
    <property type="entry name" value="CHORISMATE DEHYDRATASE"/>
    <property type="match status" value="1"/>
</dbReference>
<dbReference type="GO" id="GO:0009234">
    <property type="term" value="P:menaquinone biosynthetic process"/>
    <property type="evidence" value="ECO:0007669"/>
    <property type="project" value="UniProtKB-UniRule"/>
</dbReference>
<dbReference type="GO" id="GO:0016836">
    <property type="term" value="F:hydro-lyase activity"/>
    <property type="evidence" value="ECO:0007669"/>
    <property type="project" value="UniProtKB-UniRule"/>
</dbReference>
<organism evidence="5 6">
    <name type="scientific">Alkalicoccus urumqiensis</name>
    <name type="common">Bacillus urumqiensis</name>
    <dbReference type="NCBI Taxonomy" id="1548213"/>
    <lineage>
        <taxon>Bacteria</taxon>
        <taxon>Bacillati</taxon>
        <taxon>Bacillota</taxon>
        <taxon>Bacilli</taxon>
        <taxon>Bacillales</taxon>
        <taxon>Bacillaceae</taxon>
        <taxon>Alkalicoccus</taxon>
    </lineage>
</organism>
<reference evidence="5 6" key="1">
    <citation type="submission" date="2018-03" db="EMBL/GenBank/DDBJ databases">
        <title>Bacillus urumqiensis sp. nov., a moderately haloalkaliphilic bacterium isolated from a salt lake.</title>
        <authorList>
            <person name="Zhao B."/>
            <person name="Liao Z."/>
        </authorList>
    </citation>
    <scope>NUCLEOTIDE SEQUENCE [LARGE SCALE GENOMIC DNA]</scope>
    <source>
        <strain evidence="5 6">BZ-SZ-XJ18</strain>
    </source>
</reference>
<dbReference type="Proteomes" id="UP000243650">
    <property type="component" value="Unassembled WGS sequence"/>
</dbReference>
<evidence type="ECO:0000256" key="1">
    <source>
        <dbReference type="ARBA" id="ARBA00004863"/>
    </source>
</evidence>
<dbReference type="InterPro" id="IPR003773">
    <property type="entry name" value="Menaquinone_biosynth"/>
</dbReference>
<evidence type="ECO:0000256" key="3">
    <source>
        <dbReference type="ARBA" id="ARBA00023239"/>
    </source>
</evidence>
<dbReference type="RefSeq" id="WP_105957845.1">
    <property type="nucleotide sequence ID" value="NZ_PVNS01000002.1"/>
</dbReference>
<dbReference type="OrthoDB" id="9810112at2"/>
<accession>A0A2P6MKI5</accession>
<comment type="caution">
    <text evidence="5">The sequence shown here is derived from an EMBL/GenBank/DDBJ whole genome shotgun (WGS) entry which is preliminary data.</text>
</comment>
<evidence type="ECO:0000313" key="5">
    <source>
        <dbReference type="EMBL" id="PRO66809.1"/>
    </source>
</evidence>
<evidence type="ECO:0000256" key="4">
    <source>
        <dbReference type="HAMAP-Rule" id="MF_00995"/>
    </source>
</evidence>
<keyword evidence="6" id="KW-1185">Reference proteome</keyword>
<comment type="catalytic activity">
    <reaction evidence="4">
        <text>chorismate = 3-[(1-carboxyvinyl)-oxy]benzoate + H2O</text>
        <dbReference type="Rhea" id="RHEA:40051"/>
        <dbReference type="ChEBI" id="CHEBI:15377"/>
        <dbReference type="ChEBI" id="CHEBI:29748"/>
        <dbReference type="ChEBI" id="CHEBI:76981"/>
        <dbReference type="EC" id="4.2.1.151"/>
    </reaction>
</comment>
<evidence type="ECO:0000313" key="6">
    <source>
        <dbReference type="Proteomes" id="UP000243650"/>
    </source>
</evidence>
<keyword evidence="3 4" id="KW-0456">Lyase</keyword>
<dbReference type="InterPro" id="IPR030868">
    <property type="entry name" value="MqnA"/>
</dbReference>
<dbReference type="EMBL" id="PVNS01000002">
    <property type="protein sequence ID" value="PRO66809.1"/>
    <property type="molecule type" value="Genomic_DNA"/>
</dbReference>
<name>A0A2P6MKI5_ALKUR</name>
<keyword evidence="2 4" id="KW-0474">Menaquinone biosynthesis</keyword>
<dbReference type="UniPathway" id="UPA00079"/>
<proteinExistence type="inferred from homology"/>
<dbReference type="HAMAP" id="MF_00995">
    <property type="entry name" value="MqnA"/>
    <property type="match status" value="1"/>
</dbReference>